<dbReference type="AlphaFoldDB" id="A0ABD2ZSA5"/>
<proteinExistence type="predicted"/>
<sequence>MASSTPRVTEAVDFVGVARANAVQSESDSSSVVINHNREINLDLDLNLPPTASKRLTSTDDRNINFNCVTKNFLEKREKSVVSENGGDQCIVNRWM</sequence>
<reference evidence="1 2" key="1">
    <citation type="submission" date="2024-11" db="EMBL/GenBank/DDBJ databases">
        <title>A near-complete genome assembly of Cinchona calisaya.</title>
        <authorList>
            <person name="Lian D.C."/>
            <person name="Zhao X.W."/>
            <person name="Wei L."/>
        </authorList>
    </citation>
    <scope>NUCLEOTIDE SEQUENCE [LARGE SCALE GENOMIC DNA]</scope>
    <source>
        <tissue evidence="1">Nenye</tissue>
    </source>
</reference>
<evidence type="ECO:0000313" key="2">
    <source>
        <dbReference type="Proteomes" id="UP001630127"/>
    </source>
</evidence>
<accession>A0ABD2ZSA5</accession>
<dbReference type="Proteomes" id="UP001630127">
    <property type="component" value="Unassembled WGS sequence"/>
</dbReference>
<gene>
    <name evidence="1" type="ORF">ACH5RR_015146</name>
</gene>
<dbReference type="EMBL" id="JBJUIK010000007">
    <property type="protein sequence ID" value="KAL3522312.1"/>
    <property type="molecule type" value="Genomic_DNA"/>
</dbReference>
<comment type="caution">
    <text evidence="1">The sequence shown here is derived from an EMBL/GenBank/DDBJ whole genome shotgun (WGS) entry which is preliminary data.</text>
</comment>
<evidence type="ECO:0000313" key="1">
    <source>
        <dbReference type="EMBL" id="KAL3522312.1"/>
    </source>
</evidence>
<organism evidence="1 2">
    <name type="scientific">Cinchona calisaya</name>
    <dbReference type="NCBI Taxonomy" id="153742"/>
    <lineage>
        <taxon>Eukaryota</taxon>
        <taxon>Viridiplantae</taxon>
        <taxon>Streptophyta</taxon>
        <taxon>Embryophyta</taxon>
        <taxon>Tracheophyta</taxon>
        <taxon>Spermatophyta</taxon>
        <taxon>Magnoliopsida</taxon>
        <taxon>eudicotyledons</taxon>
        <taxon>Gunneridae</taxon>
        <taxon>Pentapetalae</taxon>
        <taxon>asterids</taxon>
        <taxon>lamiids</taxon>
        <taxon>Gentianales</taxon>
        <taxon>Rubiaceae</taxon>
        <taxon>Cinchonoideae</taxon>
        <taxon>Cinchoneae</taxon>
        <taxon>Cinchona</taxon>
    </lineage>
</organism>
<name>A0ABD2ZSA5_9GENT</name>
<keyword evidence="2" id="KW-1185">Reference proteome</keyword>
<protein>
    <submittedName>
        <fullName evidence="1">Uncharacterized protein</fullName>
    </submittedName>
</protein>